<proteinExistence type="predicted"/>
<reference evidence="1 2" key="1">
    <citation type="submission" date="2016-04" db="EMBL/GenBank/DDBJ databases">
        <title>A degradative enzymes factory behind the ericoid mycorrhizal symbiosis.</title>
        <authorList>
            <consortium name="DOE Joint Genome Institute"/>
            <person name="Martino E."/>
            <person name="Morin E."/>
            <person name="Grelet G."/>
            <person name="Kuo A."/>
            <person name="Kohler A."/>
            <person name="Daghino S."/>
            <person name="Barry K."/>
            <person name="Choi C."/>
            <person name="Cichocki N."/>
            <person name="Clum A."/>
            <person name="Copeland A."/>
            <person name="Hainaut M."/>
            <person name="Haridas S."/>
            <person name="Labutti K."/>
            <person name="Lindquist E."/>
            <person name="Lipzen A."/>
            <person name="Khouja H.-R."/>
            <person name="Murat C."/>
            <person name="Ohm R."/>
            <person name="Olson A."/>
            <person name="Spatafora J."/>
            <person name="Veneault-Fourrey C."/>
            <person name="Henrissat B."/>
            <person name="Grigoriev I."/>
            <person name="Martin F."/>
            <person name="Perotto S."/>
        </authorList>
    </citation>
    <scope>NUCLEOTIDE SEQUENCE [LARGE SCALE GENOMIC DNA]</scope>
    <source>
        <strain evidence="1 2">F</strain>
    </source>
</reference>
<organism evidence="1 2">
    <name type="scientific">Hyaloscypha variabilis (strain UAMH 11265 / GT02V1 / F)</name>
    <name type="common">Meliniomyces variabilis</name>
    <dbReference type="NCBI Taxonomy" id="1149755"/>
    <lineage>
        <taxon>Eukaryota</taxon>
        <taxon>Fungi</taxon>
        <taxon>Dikarya</taxon>
        <taxon>Ascomycota</taxon>
        <taxon>Pezizomycotina</taxon>
        <taxon>Leotiomycetes</taxon>
        <taxon>Helotiales</taxon>
        <taxon>Hyaloscyphaceae</taxon>
        <taxon>Hyaloscypha</taxon>
        <taxon>Hyaloscypha variabilis</taxon>
    </lineage>
</organism>
<gene>
    <name evidence="1" type="ORF">L207DRAFT_513022</name>
</gene>
<evidence type="ECO:0000313" key="2">
    <source>
        <dbReference type="Proteomes" id="UP000235786"/>
    </source>
</evidence>
<protein>
    <submittedName>
        <fullName evidence="1">Uncharacterized protein</fullName>
    </submittedName>
</protein>
<sequence length="62" mass="7107">MTLARHGAVVNGPISCFSSFVVLPFKATVQLSFWFQIVFNIERVEFLRVTRLEKTNTVGLKY</sequence>
<name>A0A2J6RNH4_HYAVF</name>
<dbReference type="Proteomes" id="UP000235786">
    <property type="component" value="Unassembled WGS sequence"/>
</dbReference>
<dbReference type="EMBL" id="KZ613946">
    <property type="protein sequence ID" value="PMD40075.1"/>
    <property type="molecule type" value="Genomic_DNA"/>
</dbReference>
<keyword evidence="2" id="KW-1185">Reference proteome</keyword>
<accession>A0A2J6RNH4</accession>
<dbReference type="AlphaFoldDB" id="A0A2J6RNH4"/>
<evidence type="ECO:0000313" key="1">
    <source>
        <dbReference type="EMBL" id="PMD40075.1"/>
    </source>
</evidence>